<sequence length="80" mass="9370">MNDREKQLEYRTRQLERQMKGVQRQVRVLEARMETAERQQDLRVRNLEIKSAVQSGLSQAKVAEIFDLSAARVSQIVKRA</sequence>
<organism evidence="2 3">
    <name type="scientific">Pseudaeromonas paramecii</name>
    <dbReference type="NCBI Taxonomy" id="2138166"/>
    <lineage>
        <taxon>Bacteria</taxon>
        <taxon>Pseudomonadati</taxon>
        <taxon>Pseudomonadota</taxon>
        <taxon>Gammaproteobacteria</taxon>
        <taxon>Aeromonadales</taxon>
        <taxon>Aeromonadaceae</taxon>
        <taxon>Pseudaeromonas</taxon>
    </lineage>
</organism>
<keyword evidence="3" id="KW-1185">Reference proteome</keyword>
<evidence type="ECO:0000256" key="1">
    <source>
        <dbReference type="SAM" id="Coils"/>
    </source>
</evidence>
<dbReference type="EMBL" id="BAABFC010000001">
    <property type="protein sequence ID" value="GAA4493271.1"/>
    <property type="molecule type" value="Genomic_DNA"/>
</dbReference>
<evidence type="ECO:0008006" key="4">
    <source>
        <dbReference type="Google" id="ProtNLM"/>
    </source>
</evidence>
<reference evidence="3" key="1">
    <citation type="journal article" date="2019" name="Int. J. Syst. Evol. Microbiol.">
        <title>The Global Catalogue of Microorganisms (GCM) 10K type strain sequencing project: providing services to taxonomists for standard genome sequencing and annotation.</title>
        <authorList>
            <consortium name="The Broad Institute Genomics Platform"/>
            <consortium name="The Broad Institute Genome Sequencing Center for Infectious Disease"/>
            <person name="Wu L."/>
            <person name="Ma J."/>
        </authorList>
    </citation>
    <scope>NUCLEOTIDE SEQUENCE [LARGE SCALE GENOMIC DNA]</scope>
    <source>
        <strain evidence="3">JCM 32226</strain>
    </source>
</reference>
<evidence type="ECO:0000313" key="2">
    <source>
        <dbReference type="EMBL" id="GAA4493271.1"/>
    </source>
</evidence>
<evidence type="ECO:0000313" key="3">
    <source>
        <dbReference type="Proteomes" id="UP001501321"/>
    </source>
</evidence>
<protein>
    <recommendedName>
        <fullName evidence="4">RNA polymerase sigma-70 region 4 domain-containing protein</fullName>
    </recommendedName>
</protein>
<gene>
    <name evidence="2" type="ORF">GCM10023095_03180</name>
</gene>
<accession>A0ABP8PYF5</accession>
<comment type="caution">
    <text evidence="2">The sequence shown here is derived from an EMBL/GenBank/DDBJ whole genome shotgun (WGS) entry which is preliminary data.</text>
</comment>
<proteinExistence type="predicted"/>
<keyword evidence="1" id="KW-0175">Coiled coil</keyword>
<dbReference type="Proteomes" id="UP001501321">
    <property type="component" value="Unassembled WGS sequence"/>
</dbReference>
<dbReference type="RefSeq" id="WP_345009384.1">
    <property type="nucleotide sequence ID" value="NZ_BAABFC010000001.1"/>
</dbReference>
<name>A0ABP8PYF5_9GAMM</name>
<feature type="coiled-coil region" evidence="1">
    <location>
        <begin position="5"/>
        <end position="39"/>
    </location>
</feature>